<dbReference type="NCBIfam" id="TIGR04183">
    <property type="entry name" value="Por_Secre_tail"/>
    <property type="match status" value="1"/>
</dbReference>
<gene>
    <name evidence="4" type="ORF">LS48_09840</name>
</gene>
<dbReference type="STRING" id="1548749.LS48_09840"/>
<dbReference type="RefSeq" id="WP_062622366.1">
    <property type="nucleotide sequence ID" value="NZ_JRWG01000005.1"/>
</dbReference>
<dbReference type="InterPro" id="IPR013783">
    <property type="entry name" value="Ig-like_fold"/>
</dbReference>
<evidence type="ECO:0000313" key="5">
    <source>
        <dbReference type="Proteomes" id="UP000070138"/>
    </source>
</evidence>
<dbReference type="Proteomes" id="UP000070138">
    <property type="component" value="Unassembled WGS sequence"/>
</dbReference>
<reference evidence="4 5" key="2">
    <citation type="journal article" date="2016" name="Int. J. Syst. Evol. Microbiol.">
        <title>Vitellibacter aquimaris sp. nov., a marine bacterium isolated from seawater.</title>
        <authorList>
            <person name="Thevarajoo S."/>
            <person name="Selvaratnam C."/>
            <person name="Goh K.M."/>
            <person name="Hong K.W."/>
            <person name="Chan X.Y."/>
            <person name="Chan K.G."/>
            <person name="Chong C.S."/>
        </authorList>
    </citation>
    <scope>NUCLEOTIDE SEQUENCE [LARGE SCALE GENOMIC DNA]</scope>
    <source>
        <strain evidence="4 5">D-24</strain>
    </source>
</reference>
<dbReference type="PATRIC" id="fig|1548749.3.peg.2069"/>
<dbReference type="Pfam" id="PF18962">
    <property type="entry name" value="Por_Secre_tail"/>
    <property type="match status" value="1"/>
</dbReference>
<dbReference type="Pfam" id="PF11551">
    <property type="entry name" value="Omp28"/>
    <property type="match status" value="1"/>
</dbReference>
<dbReference type="PROSITE" id="PS51257">
    <property type="entry name" value="PROKAR_LIPOPROTEIN"/>
    <property type="match status" value="1"/>
</dbReference>
<dbReference type="Gene3D" id="2.60.40.10">
    <property type="entry name" value="Immunoglobulins"/>
    <property type="match status" value="1"/>
</dbReference>
<dbReference type="AlphaFoldDB" id="A0A137RH81"/>
<sequence length="554" mass="60127">MFKKLPLSLVFAVFACVSYGQTIVSTSPENKNVILEEFTGIKCVYCPDGHRIAQGIKNDNPNDVFLVNIHAGGFAVPGTGQPDFRTPDGEAIRAFYGVNSYPSGMVNRHIWSGNSPVISRSAWASRSNVILGESSYLNVGVEATINVQTREVVIHAEGYYTGNSPESTNFLTVALLQNNTKGPQTGGGQGNNYNHMHRLVDIITPTWGDPINTTTTGTLVDRTYTYTIPAMYNNVPAVVDDMEVVAFITETESEIISGHGARPTFTGITTANDASVLSIEEIPATCETTLAPKVKIKNEGQNTITSLAITYEINGDSHTYNWTGSIPALWDETIELPEVSYTAQGTNTIVVSVPNDDNNANNSFDTTFEEAPAGTGTVDMRLITDAYGFECRWNLQDSNGNTIQSGGPYPNNTTIEMRFNLTADCYTFNLIDTASDGGTRVTLTDHEGTILFNAIGNWGAQVSGEFNSNGVLGVNDTQLNDISLYPNPASTTLNLKNAENANIQVFDVLGKLILSQENISMDEQINISNLENGTYFMKISKDDAVATKRFIVTK</sequence>
<name>A0A137RH81_9FLAO</name>
<reference evidence="5" key="1">
    <citation type="submission" date="2014-10" db="EMBL/GenBank/DDBJ databases">
        <title>Genome sequencing of Vitellibacter sp. D-24.</title>
        <authorList>
            <person name="Thevarajoo S."/>
            <person name="Selvaratnam C."/>
            <person name="Goh K.M."/>
            <person name="Chong C.S."/>
        </authorList>
    </citation>
    <scope>NUCLEOTIDE SEQUENCE [LARGE SCALE GENOMIC DNA]</scope>
    <source>
        <strain evidence="5">D-24</strain>
    </source>
</reference>
<evidence type="ECO:0000313" key="4">
    <source>
        <dbReference type="EMBL" id="KXN98843.1"/>
    </source>
</evidence>
<dbReference type="InterPro" id="IPR026444">
    <property type="entry name" value="Secre_tail"/>
</dbReference>
<keyword evidence="1 2" id="KW-0732">Signal</keyword>
<comment type="caution">
    <text evidence="4">The sequence shown here is derived from an EMBL/GenBank/DDBJ whole genome shotgun (WGS) entry which is preliminary data.</text>
</comment>
<dbReference type="InterPro" id="IPR021615">
    <property type="entry name" value="Omp28"/>
</dbReference>
<protein>
    <recommendedName>
        <fullName evidence="3">Secretion system C-terminal sorting domain-containing protein</fullName>
    </recommendedName>
</protein>
<dbReference type="OrthoDB" id="6278496at2"/>
<dbReference type="EMBL" id="JRWG01000005">
    <property type="protein sequence ID" value="KXN98843.1"/>
    <property type="molecule type" value="Genomic_DNA"/>
</dbReference>
<evidence type="ECO:0000259" key="3">
    <source>
        <dbReference type="Pfam" id="PF18962"/>
    </source>
</evidence>
<feature type="domain" description="Secretion system C-terminal sorting" evidence="3">
    <location>
        <begin position="484"/>
        <end position="552"/>
    </location>
</feature>
<keyword evidence="5" id="KW-1185">Reference proteome</keyword>
<evidence type="ECO:0000256" key="1">
    <source>
        <dbReference type="ARBA" id="ARBA00022729"/>
    </source>
</evidence>
<proteinExistence type="predicted"/>
<organism evidence="4 5">
    <name type="scientific">Aequorivita aquimaris</name>
    <dbReference type="NCBI Taxonomy" id="1548749"/>
    <lineage>
        <taxon>Bacteria</taxon>
        <taxon>Pseudomonadati</taxon>
        <taxon>Bacteroidota</taxon>
        <taxon>Flavobacteriia</taxon>
        <taxon>Flavobacteriales</taxon>
        <taxon>Flavobacteriaceae</taxon>
        <taxon>Aequorivita</taxon>
    </lineage>
</organism>
<evidence type="ECO:0000256" key="2">
    <source>
        <dbReference type="SAM" id="SignalP"/>
    </source>
</evidence>
<feature type="signal peptide" evidence="2">
    <location>
        <begin position="1"/>
        <end position="20"/>
    </location>
</feature>
<accession>A0A137RH81</accession>
<feature type="chain" id="PRO_5007479713" description="Secretion system C-terminal sorting domain-containing protein" evidence="2">
    <location>
        <begin position="21"/>
        <end position="554"/>
    </location>
</feature>